<proteinExistence type="predicted"/>
<reference evidence="1" key="1">
    <citation type="journal article" date="2019" name="Science">
        <title>Mutation of a bHLH transcription factor allowed almond domestication.</title>
        <authorList>
            <person name="Sanchez-Perez R."/>
            <person name="Pavan S."/>
            <person name="Mazzeo R."/>
            <person name="Moldovan C."/>
            <person name="Aiese Cigliano R."/>
            <person name="Del Cueto J."/>
            <person name="Ricciardi F."/>
            <person name="Lotti C."/>
            <person name="Ricciardi L."/>
            <person name="Dicenta F."/>
            <person name="Lopez-Marques R.L."/>
            <person name="Lindberg Moller B."/>
        </authorList>
    </citation>
    <scope>NUCLEOTIDE SEQUENCE</scope>
</reference>
<protein>
    <submittedName>
        <fullName evidence="1">Phosphate transporter 1</fullName>
    </submittedName>
</protein>
<accession>A0A4Y1S0D8</accession>
<dbReference type="EMBL" id="AP019304">
    <property type="protein sequence ID" value="BBH10194.1"/>
    <property type="molecule type" value="Genomic_DNA"/>
</dbReference>
<dbReference type="AlphaFoldDB" id="A0A4Y1S0D8"/>
<sequence>MPPLLTISSAAPHTLFCSLQRQQNPKVGIKTSHSSFLHTQNEAEFIVFVLFFDFSCSRGVSVFFSDNKSFEYNLLKSKSQSENQKIDKR</sequence>
<name>A0A4Y1S0D8_PRUDU</name>
<gene>
    <name evidence="1" type="ORF">Prudu_022913</name>
</gene>
<evidence type="ECO:0000313" key="1">
    <source>
        <dbReference type="EMBL" id="BBH10194.1"/>
    </source>
</evidence>
<organism evidence="1">
    <name type="scientific">Prunus dulcis</name>
    <name type="common">Almond</name>
    <name type="synonym">Amygdalus dulcis</name>
    <dbReference type="NCBI Taxonomy" id="3755"/>
    <lineage>
        <taxon>Eukaryota</taxon>
        <taxon>Viridiplantae</taxon>
        <taxon>Streptophyta</taxon>
        <taxon>Embryophyta</taxon>
        <taxon>Tracheophyta</taxon>
        <taxon>Spermatophyta</taxon>
        <taxon>Magnoliopsida</taxon>
        <taxon>eudicotyledons</taxon>
        <taxon>Gunneridae</taxon>
        <taxon>Pentapetalae</taxon>
        <taxon>rosids</taxon>
        <taxon>fabids</taxon>
        <taxon>Rosales</taxon>
        <taxon>Rosaceae</taxon>
        <taxon>Amygdaloideae</taxon>
        <taxon>Amygdaleae</taxon>
        <taxon>Prunus</taxon>
    </lineage>
</organism>